<gene>
    <name evidence="1" type="ORF">P167DRAFT_565279</name>
</gene>
<dbReference type="Proteomes" id="UP000277580">
    <property type="component" value="Unassembled WGS sequence"/>
</dbReference>
<evidence type="ECO:0000313" key="2">
    <source>
        <dbReference type="Proteomes" id="UP000277580"/>
    </source>
</evidence>
<proteinExistence type="predicted"/>
<dbReference type="InterPro" id="IPR027796">
    <property type="entry name" value="OTT_1508_deam-like"/>
</dbReference>
<dbReference type="InParanoid" id="A0A3N4KSC3"/>
<dbReference type="AlphaFoldDB" id="A0A3N4KSC3"/>
<dbReference type="Pfam" id="PF14441">
    <property type="entry name" value="OTT_1508_deam"/>
    <property type="match status" value="1"/>
</dbReference>
<accession>A0A3N4KSC3</accession>
<organism evidence="1 2">
    <name type="scientific">Morchella conica CCBAS932</name>
    <dbReference type="NCBI Taxonomy" id="1392247"/>
    <lineage>
        <taxon>Eukaryota</taxon>
        <taxon>Fungi</taxon>
        <taxon>Dikarya</taxon>
        <taxon>Ascomycota</taxon>
        <taxon>Pezizomycotina</taxon>
        <taxon>Pezizomycetes</taxon>
        <taxon>Pezizales</taxon>
        <taxon>Morchellaceae</taxon>
        <taxon>Morchella</taxon>
    </lineage>
</organism>
<protein>
    <submittedName>
        <fullName evidence="1">Uncharacterized protein</fullName>
    </submittedName>
</protein>
<evidence type="ECO:0000313" key="1">
    <source>
        <dbReference type="EMBL" id="RPB12408.1"/>
    </source>
</evidence>
<dbReference type="OrthoDB" id="5395290at2759"/>
<sequence>MTTLQPPFDDCLFALSTISHLLEYPRPLKHSSLQQKHLKVLNLLALLLITEPNSDVAATTLIRTTRSVTILFSKNRPCTAPESSYIQTLQDIITSTTRETSSIEDTCRHALSLVIDNCSGKVKARLNKLVNRLKSGFTANPPSPDTSTLLWERLQSTGFPSPSDIPLEKSIAHWLTALRNAPTRALAGTRASSTLFIAYAIGHTPGIDSVIDDPVLLRRLQKLGDYFAAVCCLVEGYSELEPRLTITIREIAPPPPEIITLKYDILGTVNAWASHRVHHPLTPESLLSAYPSLTSLFVPPPSTDWIVPPDNPPPRTVTTSVHAECTLLTHLLTLKLPLLELGTSKSVCWACGSFIAALGKSYTGTIHLSGRQGKVHAGWRFPEGTSVAVRDAVEQCLSHEMDIVLARAARARRSDSEPSGYDQKRNVFKTTVGEILSEEFWSAVE</sequence>
<name>A0A3N4KSC3_9PEZI</name>
<keyword evidence="2" id="KW-1185">Reference proteome</keyword>
<dbReference type="EMBL" id="ML119129">
    <property type="protein sequence ID" value="RPB12408.1"/>
    <property type="molecule type" value="Genomic_DNA"/>
</dbReference>
<reference evidence="1 2" key="1">
    <citation type="journal article" date="2018" name="Nat. Ecol. Evol.">
        <title>Pezizomycetes genomes reveal the molecular basis of ectomycorrhizal truffle lifestyle.</title>
        <authorList>
            <person name="Murat C."/>
            <person name="Payen T."/>
            <person name="Noel B."/>
            <person name="Kuo A."/>
            <person name="Morin E."/>
            <person name="Chen J."/>
            <person name="Kohler A."/>
            <person name="Krizsan K."/>
            <person name="Balestrini R."/>
            <person name="Da Silva C."/>
            <person name="Montanini B."/>
            <person name="Hainaut M."/>
            <person name="Levati E."/>
            <person name="Barry K.W."/>
            <person name="Belfiori B."/>
            <person name="Cichocki N."/>
            <person name="Clum A."/>
            <person name="Dockter R.B."/>
            <person name="Fauchery L."/>
            <person name="Guy J."/>
            <person name="Iotti M."/>
            <person name="Le Tacon F."/>
            <person name="Lindquist E.A."/>
            <person name="Lipzen A."/>
            <person name="Malagnac F."/>
            <person name="Mello A."/>
            <person name="Molinier V."/>
            <person name="Miyauchi S."/>
            <person name="Poulain J."/>
            <person name="Riccioni C."/>
            <person name="Rubini A."/>
            <person name="Sitrit Y."/>
            <person name="Splivallo R."/>
            <person name="Traeger S."/>
            <person name="Wang M."/>
            <person name="Zifcakova L."/>
            <person name="Wipf D."/>
            <person name="Zambonelli A."/>
            <person name="Paolocci F."/>
            <person name="Nowrousian M."/>
            <person name="Ottonello S."/>
            <person name="Baldrian P."/>
            <person name="Spatafora J.W."/>
            <person name="Henrissat B."/>
            <person name="Nagy L.G."/>
            <person name="Aury J.M."/>
            <person name="Wincker P."/>
            <person name="Grigoriev I.V."/>
            <person name="Bonfante P."/>
            <person name="Martin F.M."/>
        </authorList>
    </citation>
    <scope>NUCLEOTIDE SEQUENCE [LARGE SCALE GENOMIC DNA]</scope>
    <source>
        <strain evidence="1 2">CCBAS932</strain>
    </source>
</reference>